<proteinExistence type="predicted"/>
<dbReference type="Proteomes" id="UP000178370">
    <property type="component" value="Unassembled WGS sequence"/>
</dbReference>
<sequence length="215" mass="25048">MYAERIKALLSPAERKIIARLTTPQKIQDYLDTLPVNFELRGETYMSPRRTIKQRTAHCFEGALLAAAALAYHGQKPLLMDLQTTPSDEDHVVALFEQNGRWGAISKTNHSILRYRDAVYLSPRELAMSYFHEYIEWKSAKKSLRGYSAPFDLSRYAPKRWVTAEEELEWLVEALDSSRHFPIALEKNLRQLRRASKIELKTLDLAEWSKPRKKR</sequence>
<gene>
    <name evidence="1" type="ORF">A2763_04165</name>
</gene>
<evidence type="ECO:0000313" key="2">
    <source>
        <dbReference type="Proteomes" id="UP000178370"/>
    </source>
</evidence>
<comment type="caution">
    <text evidence="1">The sequence shown here is derived from an EMBL/GenBank/DDBJ whole genome shotgun (WGS) entry which is preliminary data.</text>
</comment>
<dbReference type="STRING" id="1798482.A2763_04165"/>
<accession>A0A1F6CPL4</accession>
<name>A0A1F6CPL4_9BACT</name>
<evidence type="ECO:0008006" key="3">
    <source>
        <dbReference type="Google" id="ProtNLM"/>
    </source>
</evidence>
<organism evidence="1 2">
    <name type="scientific">Candidatus Kaiserbacteria bacterium RIFCSPHIGHO2_01_FULL_54_36</name>
    <dbReference type="NCBI Taxonomy" id="1798482"/>
    <lineage>
        <taxon>Bacteria</taxon>
        <taxon>Candidatus Kaiseribacteriota</taxon>
    </lineage>
</organism>
<evidence type="ECO:0000313" key="1">
    <source>
        <dbReference type="EMBL" id="OGG51037.1"/>
    </source>
</evidence>
<protein>
    <recommendedName>
        <fullName evidence="3">Transglutaminase-like domain-containing protein</fullName>
    </recommendedName>
</protein>
<dbReference type="AlphaFoldDB" id="A0A1F6CPL4"/>
<reference evidence="1 2" key="1">
    <citation type="journal article" date="2016" name="Nat. Commun.">
        <title>Thousands of microbial genomes shed light on interconnected biogeochemical processes in an aquifer system.</title>
        <authorList>
            <person name="Anantharaman K."/>
            <person name="Brown C.T."/>
            <person name="Hug L.A."/>
            <person name="Sharon I."/>
            <person name="Castelle C.J."/>
            <person name="Probst A.J."/>
            <person name="Thomas B.C."/>
            <person name="Singh A."/>
            <person name="Wilkins M.J."/>
            <person name="Karaoz U."/>
            <person name="Brodie E.L."/>
            <person name="Williams K.H."/>
            <person name="Hubbard S.S."/>
            <person name="Banfield J.F."/>
        </authorList>
    </citation>
    <scope>NUCLEOTIDE SEQUENCE [LARGE SCALE GENOMIC DNA]</scope>
</reference>
<dbReference type="EMBL" id="MFKV01000003">
    <property type="protein sequence ID" value="OGG51037.1"/>
    <property type="molecule type" value="Genomic_DNA"/>
</dbReference>